<sequence length="476" mass="53226">MAKSWDPFGDSWSFRNFDWNVEKSHFPGGAELEAYSRAVSDDIFDRLPVDPFGMDIKSRFSAVKGWIGVFEADFGDVGNDDGEKKFVGDGLFSEFDWFLNDGVRLQSRSNINIGSISIHDNIYDLGIDCEYGDFGSKIDFENVILSSKGKESTRREECDANACSVSIDGCSPHSLGIDSVFNASSGVVFDEEKECEDKKGGEPPDGFDLVLSYLGVRELLVVEMVSKSLRDVVRDNSLWKNIYIDQPLSEKITDDVLGKLAGRAQGTLQSLTLVGCTKISDTGLMRVLESNLSLQKLSVPRCLRLTVDGIVGILRALKLAGTLKLKHLRFGCFVGVTDHQFEELSSILGAEMQTEQMSNKKKPQFYHVGQFYLSYDDDRAFDIERCPKCQKLKLIYDCPLEGCQVSDQAASQLCRACTQCIPRCIHCGQCIRDRDYEETFTLDHLCLVCRKELQTCDEKHEMKSVSSSGSIIFVDK</sequence>
<dbReference type="Proteomes" id="UP001154282">
    <property type="component" value="Unassembled WGS sequence"/>
</dbReference>
<evidence type="ECO:0000313" key="3">
    <source>
        <dbReference type="Proteomes" id="UP001154282"/>
    </source>
</evidence>
<keyword evidence="3" id="KW-1185">Reference proteome</keyword>
<dbReference type="Gene3D" id="1.20.1280.50">
    <property type="match status" value="1"/>
</dbReference>
<gene>
    <name evidence="2" type="ORF">LITE_LOCUS32907</name>
</gene>
<dbReference type="InterPro" id="IPR001810">
    <property type="entry name" value="F-box_dom"/>
</dbReference>
<protein>
    <recommendedName>
        <fullName evidence="1">F-box domain-containing protein</fullName>
    </recommendedName>
</protein>
<organism evidence="2 3">
    <name type="scientific">Linum tenue</name>
    <dbReference type="NCBI Taxonomy" id="586396"/>
    <lineage>
        <taxon>Eukaryota</taxon>
        <taxon>Viridiplantae</taxon>
        <taxon>Streptophyta</taxon>
        <taxon>Embryophyta</taxon>
        <taxon>Tracheophyta</taxon>
        <taxon>Spermatophyta</taxon>
        <taxon>Magnoliopsida</taxon>
        <taxon>eudicotyledons</taxon>
        <taxon>Gunneridae</taxon>
        <taxon>Pentapetalae</taxon>
        <taxon>rosids</taxon>
        <taxon>fabids</taxon>
        <taxon>Malpighiales</taxon>
        <taxon>Linaceae</taxon>
        <taxon>Linum</taxon>
    </lineage>
</organism>
<dbReference type="PROSITE" id="PS50181">
    <property type="entry name" value="FBOX"/>
    <property type="match status" value="1"/>
</dbReference>
<dbReference type="AlphaFoldDB" id="A0AAV0NEP9"/>
<dbReference type="InterPro" id="IPR032675">
    <property type="entry name" value="LRR_dom_sf"/>
</dbReference>
<feature type="domain" description="F-box" evidence="1">
    <location>
        <begin position="203"/>
        <end position="242"/>
    </location>
</feature>
<comment type="caution">
    <text evidence="2">The sequence shown here is derived from an EMBL/GenBank/DDBJ whole genome shotgun (WGS) entry which is preliminary data.</text>
</comment>
<dbReference type="Gene3D" id="3.80.10.10">
    <property type="entry name" value="Ribonuclease Inhibitor"/>
    <property type="match status" value="1"/>
</dbReference>
<dbReference type="PANTHER" id="PTHR13382:SF20">
    <property type="entry name" value="F-BOX PROTEIN SKIP14-LIKE"/>
    <property type="match status" value="1"/>
</dbReference>
<accession>A0AAV0NEP9</accession>
<proteinExistence type="predicted"/>
<dbReference type="InterPro" id="IPR050648">
    <property type="entry name" value="F-box_LRR-repeat"/>
</dbReference>
<reference evidence="2" key="1">
    <citation type="submission" date="2022-08" db="EMBL/GenBank/DDBJ databases">
        <authorList>
            <person name="Gutierrez-Valencia J."/>
        </authorList>
    </citation>
    <scope>NUCLEOTIDE SEQUENCE</scope>
</reference>
<dbReference type="SUPFAM" id="SSF52047">
    <property type="entry name" value="RNI-like"/>
    <property type="match status" value="1"/>
</dbReference>
<dbReference type="SUPFAM" id="SSF81383">
    <property type="entry name" value="F-box domain"/>
    <property type="match status" value="1"/>
</dbReference>
<dbReference type="GO" id="GO:0005737">
    <property type="term" value="C:cytoplasm"/>
    <property type="evidence" value="ECO:0007669"/>
    <property type="project" value="TreeGrafter"/>
</dbReference>
<dbReference type="EMBL" id="CAMGYJ010000008">
    <property type="protein sequence ID" value="CAI0456836.1"/>
    <property type="molecule type" value="Genomic_DNA"/>
</dbReference>
<dbReference type="PANTHER" id="PTHR13382">
    <property type="entry name" value="MITOCHONDRIAL ATP SYNTHASE COUPLING FACTOR B"/>
    <property type="match status" value="1"/>
</dbReference>
<dbReference type="Pfam" id="PF12937">
    <property type="entry name" value="F-box-like"/>
    <property type="match status" value="1"/>
</dbReference>
<evidence type="ECO:0000259" key="1">
    <source>
        <dbReference type="PROSITE" id="PS50181"/>
    </source>
</evidence>
<name>A0AAV0NEP9_9ROSI</name>
<evidence type="ECO:0000313" key="2">
    <source>
        <dbReference type="EMBL" id="CAI0456836.1"/>
    </source>
</evidence>
<dbReference type="InterPro" id="IPR036047">
    <property type="entry name" value="F-box-like_dom_sf"/>
</dbReference>